<feature type="domain" description="Spermatogenesis-associated protein 6 N-terminal" evidence="5">
    <location>
        <begin position="66"/>
        <end position="105"/>
    </location>
</feature>
<dbReference type="Proteomes" id="UP000308365">
    <property type="component" value="Unassembled WGS sequence"/>
</dbReference>
<dbReference type="EMBL" id="RWIC01000296">
    <property type="protein sequence ID" value="TKC45892.1"/>
    <property type="molecule type" value="Genomic_DNA"/>
</dbReference>
<evidence type="ECO:0000256" key="1">
    <source>
        <dbReference type="ARBA" id="ARBA00006215"/>
    </source>
</evidence>
<dbReference type="GO" id="GO:0120212">
    <property type="term" value="C:sperm head-tail coupling apparatus"/>
    <property type="evidence" value="ECO:0007669"/>
    <property type="project" value="InterPro"/>
</dbReference>
<dbReference type="InterPro" id="IPR032732">
    <property type="entry name" value="SPATA6_N"/>
</dbReference>
<evidence type="ECO:0000256" key="4">
    <source>
        <dbReference type="SAM" id="Phobius"/>
    </source>
</evidence>
<evidence type="ECO:0000256" key="3">
    <source>
        <dbReference type="SAM" id="MobiDB-lite"/>
    </source>
</evidence>
<proteinExistence type="inferred from homology"/>
<dbReference type="PANTHER" id="PTHR16435">
    <property type="entry name" value="SPERMATOGENESIS-ASSOCIATED PROTEIN 6 SPATA6"/>
    <property type="match status" value="1"/>
</dbReference>
<protein>
    <recommendedName>
        <fullName evidence="5">Spermatogenesis-associated protein 6 N-terminal domain-containing protein</fullName>
    </recommendedName>
</protein>
<reference evidence="7" key="1">
    <citation type="journal article" date="2019" name="IScience">
        <title>Narwhal Genome Reveals Long-Term Low Genetic Diversity despite Current Large Abundance Size.</title>
        <authorList>
            <person name="Westbury M.V."/>
            <person name="Petersen B."/>
            <person name="Garde E."/>
            <person name="Heide-Jorgensen M.P."/>
            <person name="Lorenzen E.D."/>
        </authorList>
    </citation>
    <scope>NUCLEOTIDE SEQUENCE [LARGE SCALE GENOMIC DNA]</scope>
</reference>
<dbReference type="GO" id="GO:0007283">
    <property type="term" value="P:spermatogenesis"/>
    <property type="evidence" value="ECO:0007669"/>
    <property type="project" value="InterPro"/>
</dbReference>
<feature type="region of interest" description="Disordered" evidence="3">
    <location>
        <begin position="277"/>
        <end position="302"/>
    </location>
</feature>
<organism evidence="6 7">
    <name type="scientific">Monodon monoceros</name>
    <name type="common">Narwhal</name>
    <name type="synonym">Ceratodon monodon</name>
    <dbReference type="NCBI Taxonomy" id="40151"/>
    <lineage>
        <taxon>Eukaryota</taxon>
        <taxon>Metazoa</taxon>
        <taxon>Chordata</taxon>
        <taxon>Craniata</taxon>
        <taxon>Vertebrata</taxon>
        <taxon>Euteleostomi</taxon>
        <taxon>Mammalia</taxon>
        <taxon>Eutheria</taxon>
        <taxon>Laurasiatheria</taxon>
        <taxon>Artiodactyla</taxon>
        <taxon>Whippomorpha</taxon>
        <taxon>Cetacea</taxon>
        <taxon>Odontoceti</taxon>
        <taxon>Monodontidae</taxon>
        <taxon>Monodon</taxon>
    </lineage>
</organism>
<evidence type="ECO:0000313" key="6">
    <source>
        <dbReference type="EMBL" id="TKC45892.1"/>
    </source>
</evidence>
<name>A0A4U1F8N4_MONMO</name>
<evidence type="ECO:0000259" key="5">
    <source>
        <dbReference type="Pfam" id="PF14909"/>
    </source>
</evidence>
<comment type="similarity">
    <text evidence="1">Belongs to the SPATA6 family.</text>
</comment>
<evidence type="ECO:0000256" key="2">
    <source>
        <dbReference type="ARBA" id="ARBA00022553"/>
    </source>
</evidence>
<keyword evidence="4" id="KW-0472">Membrane</keyword>
<dbReference type="Pfam" id="PF14909">
    <property type="entry name" value="SPATA6"/>
    <property type="match status" value="1"/>
</dbReference>
<accession>A0A4U1F8N4</accession>
<dbReference type="GO" id="GO:0032027">
    <property type="term" value="F:myosin light chain binding"/>
    <property type="evidence" value="ECO:0007669"/>
    <property type="project" value="InterPro"/>
</dbReference>
<dbReference type="AlphaFoldDB" id="A0A4U1F8N4"/>
<dbReference type="InterPro" id="IPR042769">
    <property type="entry name" value="SPATA6_fam"/>
</dbReference>
<gene>
    <name evidence="6" type="ORF">EI555_013360</name>
</gene>
<feature type="region of interest" description="Disordered" evidence="3">
    <location>
        <begin position="196"/>
        <end position="215"/>
    </location>
</feature>
<comment type="caution">
    <text evidence="6">The sequence shown here is derived from an EMBL/GenBank/DDBJ whole genome shotgun (WGS) entry which is preliminary data.</text>
</comment>
<keyword evidence="4" id="KW-0812">Transmembrane</keyword>
<sequence length="449" mass="51804">MHETKSSRSRCLLNNRCCDQNVYFYLSAVSAITCLSFYFVELRVVDTSFSEHKSAYAFFPLFLAWQELAYYEENTRDFLFPVPRLTPSYPGLCREVLMKTVEGFPVSDLCPAGLLLGEEFSGPEHFLPDRTSLWADHFILGIAPKIEFSTRTAIREPVFLHRNRFLVSIIENPVIEMLEIFSTNLKNFSLNSEERCKSRRPLSTSNGPKFHLSSIKMKPRESNLDRLPQGMQSRPPSPYFTRRFFQDQPAQLNLGDSFKIPGESKPPFVVRHVDSAKPFGENSSEHHSQKSRRKSDFSNFPFPVIKEPDERIVLRNESPLSLDSSKFGKPSASYSHQGDADFHWETSFATSQHSRTPSPLLDQPLLRERSAASTQLFARRVPCGLAGVKFHPGSQYMWKKIHERVCSRLTSHRSQQHLNKEDSISEVKNILERPNYPLKKYPVHKQRYF</sequence>
<feature type="transmembrane region" description="Helical" evidence="4">
    <location>
        <begin position="21"/>
        <end position="40"/>
    </location>
</feature>
<dbReference type="PANTHER" id="PTHR16435:SF5">
    <property type="entry name" value="SPERMATOGENESIS ASSOCIATED 6-LIKE PROTEIN"/>
    <property type="match status" value="1"/>
</dbReference>
<evidence type="ECO:0000313" key="7">
    <source>
        <dbReference type="Proteomes" id="UP000308365"/>
    </source>
</evidence>
<keyword evidence="4" id="KW-1133">Transmembrane helix</keyword>
<keyword evidence="2" id="KW-0597">Phosphoprotein</keyword>